<evidence type="ECO:0000256" key="9">
    <source>
        <dbReference type="ARBA" id="ARBA00023239"/>
    </source>
</evidence>
<sequence>MNFLTEILTKKQAELQDLEPVVPVENPISRPSLVNLLSQHPKHVQLIGEIKRASPSKGSINEQVDIKTQVARYEEANVCAISVLTDPYFFHGSIQDLKTVASLTTLPLLCKDFILDERQIIRAKQAGASIILLIVACLSSKRLAELFAFATTLGLEVLVETHDEAEIKQAQALQAPLIGVNNRNLETFEVSLEVSERCAPLKQEHFYISESGFKTAEDVKRVAHAYDAILVGETLMRSLDIKKTAHALQVIRT</sequence>
<dbReference type="Proteomes" id="UP000015961">
    <property type="component" value="Unassembled WGS sequence"/>
</dbReference>
<evidence type="ECO:0000256" key="3">
    <source>
        <dbReference type="ARBA" id="ARBA00008737"/>
    </source>
</evidence>
<name>S0LAZ6_9ENTE</name>
<dbReference type="GO" id="GO:0004425">
    <property type="term" value="F:indole-3-glycerol-phosphate synthase activity"/>
    <property type="evidence" value="ECO:0007669"/>
    <property type="project" value="UniProtKB-EC"/>
</dbReference>
<dbReference type="CDD" id="cd00331">
    <property type="entry name" value="IGPS"/>
    <property type="match status" value="1"/>
</dbReference>
<evidence type="ECO:0000313" key="11">
    <source>
        <dbReference type="EMBL" id="EOT87415.1"/>
    </source>
</evidence>
<protein>
    <recommendedName>
        <fullName evidence="4">indole-3-glycerol-phosphate synthase</fullName>
        <ecNumber evidence="4">4.1.1.48</ecNumber>
    </recommendedName>
</protein>
<comment type="pathway">
    <text evidence="2">Amino-acid biosynthesis; L-tryptophan biosynthesis; L-tryptophan from chorismate: step 4/5.</text>
</comment>
<comment type="similarity">
    <text evidence="3">Belongs to the TrpC family.</text>
</comment>
<dbReference type="InterPro" id="IPR011060">
    <property type="entry name" value="RibuloseP-bd_barrel"/>
</dbReference>
<dbReference type="UniPathway" id="UPA00035">
    <property type="reaction ID" value="UER00043"/>
</dbReference>
<organism evidence="11 12">
    <name type="scientific">Enterococcus sulfureus ATCC 49903</name>
    <dbReference type="NCBI Taxonomy" id="1140003"/>
    <lineage>
        <taxon>Bacteria</taxon>
        <taxon>Bacillati</taxon>
        <taxon>Bacillota</taxon>
        <taxon>Bacilli</taxon>
        <taxon>Lactobacillales</taxon>
        <taxon>Enterococcaceae</taxon>
        <taxon>Enterococcus</taxon>
    </lineage>
</organism>
<dbReference type="PATRIC" id="fig|1140003.3.peg.472"/>
<keyword evidence="12" id="KW-1185">Reference proteome</keyword>
<evidence type="ECO:0000256" key="8">
    <source>
        <dbReference type="ARBA" id="ARBA00023141"/>
    </source>
</evidence>
<keyword evidence="7" id="KW-0822">Tryptophan biosynthesis</keyword>
<proteinExistence type="inferred from homology"/>
<dbReference type="PROSITE" id="PS00614">
    <property type="entry name" value="IGPS"/>
    <property type="match status" value="1"/>
</dbReference>
<dbReference type="EMBL" id="ASWO01000001">
    <property type="protein sequence ID" value="EOT87415.1"/>
    <property type="molecule type" value="Genomic_DNA"/>
</dbReference>
<reference evidence="11 12" key="1">
    <citation type="submission" date="2013-03" db="EMBL/GenBank/DDBJ databases">
        <title>The Genome Sequence of Enterococcus sulfureus ATCC_49903 (PacBio/Illumina hybrid assembly).</title>
        <authorList>
            <consortium name="The Broad Institute Genomics Platform"/>
            <consortium name="The Broad Institute Genome Sequencing Center for Infectious Disease"/>
            <person name="Earl A."/>
            <person name="Russ C."/>
            <person name="Gilmore M."/>
            <person name="Surin D."/>
            <person name="Walker B."/>
            <person name="Young S."/>
            <person name="Zeng Q."/>
            <person name="Gargeya S."/>
            <person name="Fitzgerald M."/>
            <person name="Haas B."/>
            <person name="Abouelleil A."/>
            <person name="Allen A.W."/>
            <person name="Alvarado L."/>
            <person name="Arachchi H.M."/>
            <person name="Berlin A.M."/>
            <person name="Chapman S.B."/>
            <person name="Gainer-Dewar J."/>
            <person name="Goldberg J."/>
            <person name="Griggs A."/>
            <person name="Gujja S."/>
            <person name="Hansen M."/>
            <person name="Howarth C."/>
            <person name="Imamovic A."/>
            <person name="Ireland A."/>
            <person name="Larimer J."/>
            <person name="McCowan C."/>
            <person name="Murphy C."/>
            <person name="Pearson M."/>
            <person name="Poon T.W."/>
            <person name="Priest M."/>
            <person name="Roberts A."/>
            <person name="Saif S."/>
            <person name="Shea T."/>
            <person name="Sisk P."/>
            <person name="Sykes S."/>
            <person name="Wortman J."/>
            <person name="Nusbaum C."/>
            <person name="Birren B."/>
        </authorList>
    </citation>
    <scope>NUCLEOTIDE SEQUENCE [LARGE SCALE GENOMIC DNA]</scope>
    <source>
        <strain evidence="11 12">ATCC 49903</strain>
    </source>
</reference>
<dbReference type="GO" id="GO:0000162">
    <property type="term" value="P:L-tryptophan biosynthetic process"/>
    <property type="evidence" value="ECO:0007669"/>
    <property type="project" value="UniProtKB-UniPathway"/>
</dbReference>
<keyword evidence="5" id="KW-0028">Amino-acid biosynthesis</keyword>
<dbReference type="EC" id="4.1.1.48" evidence="4"/>
<evidence type="ECO:0000256" key="7">
    <source>
        <dbReference type="ARBA" id="ARBA00022822"/>
    </source>
</evidence>
<dbReference type="Gene3D" id="3.20.20.70">
    <property type="entry name" value="Aldolase class I"/>
    <property type="match status" value="1"/>
</dbReference>
<dbReference type="STRING" id="1140003.OMY_00476"/>
<dbReference type="SUPFAM" id="SSF51366">
    <property type="entry name" value="Ribulose-phoshate binding barrel"/>
    <property type="match status" value="1"/>
</dbReference>
<dbReference type="eggNOG" id="COG0134">
    <property type="taxonomic scope" value="Bacteria"/>
</dbReference>
<dbReference type="GO" id="GO:0004640">
    <property type="term" value="F:phosphoribosylanthranilate isomerase activity"/>
    <property type="evidence" value="ECO:0007669"/>
    <property type="project" value="TreeGrafter"/>
</dbReference>
<evidence type="ECO:0000256" key="4">
    <source>
        <dbReference type="ARBA" id="ARBA00012362"/>
    </source>
</evidence>
<evidence type="ECO:0000313" key="12">
    <source>
        <dbReference type="Proteomes" id="UP000015961"/>
    </source>
</evidence>
<comment type="catalytic activity">
    <reaction evidence="1">
        <text>1-(2-carboxyphenylamino)-1-deoxy-D-ribulose 5-phosphate + H(+) = (1S,2R)-1-C-(indol-3-yl)glycerol 3-phosphate + CO2 + H2O</text>
        <dbReference type="Rhea" id="RHEA:23476"/>
        <dbReference type="ChEBI" id="CHEBI:15377"/>
        <dbReference type="ChEBI" id="CHEBI:15378"/>
        <dbReference type="ChEBI" id="CHEBI:16526"/>
        <dbReference type="ChEBI" id="CHEBI:58613"/>
        <dbReference type="ChEBI" id="CHEBI:58866"/>
        <dbReference type="EC" id="4.1.1.48"/>
    </reaction>
</comment>
<evidence type="ECO:0000256" key="1">
    <source>
        <dbReference type="ARBA" id="ARBA00001633"/>
    </source>
</evidence>
<feature type="domain" description="Indole-3-glycerol phosphate synthase" evidence="10">
    <location>
        <begin position="10"/>
        <end position="248"/>
    </location>
</feature>
<keyword evidence="6" id="KW-0210">Decarboxylase</keyword>
<comment type="caution">
    <text evidence="11">The sequence shown here is derived from an EMBL/GenBank/DDBJ whole genome shotgun (WGS) entry which is preliminary data.</text>
</comment>
<dbReference type="InterPro" id="IPR013798">
    <property type="entry name" value="Indole-3-glycerol_P_synth_dom"/>
</dbReference>
<dbReference type="AlphaFoldDB" id="S0LAZ6"/>
<gene>
    <name evidence="11" type="ORF">I573_00471</name>
</gene>
<dbReference type="RefSeq" id="WP_016184967.1">
    <property type="nucleotide sequence ID" value="NZ_ASWO01000001.1"/>
</dbReference>
<dbReference type="FunFam" id="3.20.20.70:FF:000024">
    <property type="entry name" value="Indole-3-glycerol phosphate synthase"/>
    <property type="match status" value="1"/>
</dbReference>
<dbReference type="PANTHER" id="PTHR22854">
    <property type="entry name" value="TRYPTOPHAN BIOSYNTHESIS PROTEIN"/>
    <property type="match status" value="1"/>
</dbReference>
<dbReference type="InterPro" id="IPR001468">
    <property type="entry name" value="Indole-3-GlycerolPSynthase_CS"/>
</dbReference>
<evidence type="ECO:0000256" key="2">
    <source>
        <dbReference type="ARBA" id="ARBA00004696"/>
    </source>
</evidence>
<keyword evidence="8" id="KW-0057">Aromatic amino acid biosynthesis</keyword>
<dbReference type="InterPro" id="IPR013785">
    <property type="entry name" value="Aldolase_TIM"/>
</dbReference>
<dbReference type="InterPro" id="IPR045186">
    <property type="entry name" value="Indole-3-glycerol_P_synth"/>
</dbReference>
<dbReference type="OrthoDB" id="9804217at2"/>
<keyword evidence="9" id="KW-0456">Lyase</keyword>
<evidence type="ECO:0000259" key="10">
    <source>
        <dbReference type="Pfam" id="PF00218"/>
    </source>
</evidence>
<evidence type="ECO:0000256" key="6">
    <source>
        <dbReference type="ARBA" id="ARBA00022793"/>
    </source>
</evidence>
<evidence type="ECO:0000256" key="5">
    <source>
        <dbReference type="ARBA" id="ARBA00022605"/>
    </source>
</evidence>
<dbReference type="Pfam" id="PF00218">
    <property type="entry name" value="IGPS"/>
    <property type="match status" value="1"/>
</dbReference>
<dbReference type="PANTHER" id="PTHR22854:SF2">
    <property type="entry name" value="INDOLE-3-GLYCEROL-PHOSPHATE SYNTHASE"/>
    <property type="match status" value="1"/>
</dbReference>
<accession>S0LAZ6</accession>